<sequence length="107" mass="11766">MSNYIERFVIFLSMAHKASAAAADNRFSPAGAVLTASVMDEIFFLSLEDGWRGFTRTAYSFSAMACIAALALFMVSGALGQSTYIDRIINGLLYDPAGLFTLYYMEF</sequence>
<organism evidence="2 3">
    <name type="scientific">Desulfovibrio subterraneus</name>
    <dbReference type="NCBI Taxonomy" id="2718620"/>
    <lineage>
        <taxon>Bacteria</taxon>
        <taxon>Pseudomonadati</taxon>
        <taxon>Thermodesulfobacteriota</taxon>
        <taxon>Desulfovibrionia</taxon>
        <taxon>Desulfovibrionales</taxon>
        <taxon>Desulfovibrionaceae</taxon>
        <taxon>Desulfovibrio</taxon>
    </lineage>
</organism>
<evidence type="ECO:0000313" key="3">
    <source>
        <dbReference type="Proteomes" id="UP000503840"/>
    </source>
</evidence>
<evidence type="ECO:0000256" key="1">
    <source>
        <dbReference type="SAM" id="Phobius"/>
    </source>
</evidence>
<evidence type="ECO:0000313" key="2">
    <source>
        <dbReference type="EMBL" id="GFM34372.1"/>
    </source>
</evidence>
<comment type="caution">
    <text evidence="2">The sequence shown here is derived from an EMBL/GenBank/DDBJ whole genome shotgun (WGS) entry which is preliminary data.</text>
</comment>
<keyword evidence="1" id="KW-0472">Membrane</keyword>
<dbReference type="RefSeq" id="WP_174405970.1">
    <property type="nucleotide sequence ID" value="NZ_BLVO01000013.1"/>
</dbReference>
<keyword evidence="1" id="KW-0812">Transmembrane</keyword>
<dbReference type="AlphaFoldDB" id="A0A7J0BMF8"/>
<name>A0A7J0BMF8_9BACT</name>
<dbReference type="Proteomes" id="UP000503840">
    <property type="component" value="Unassembled WGS sequence"/>
</dbReference>
<accession>A0A7J0BMF8</accession>
<feature type="transmembrane region" description="Helical" evidence="1">
    <location>
        <begin position="59"/>
        <end position="79"/>
    </location>
</feature>
<proteinExistence type="predicted"/>
<gene>
    <name evidence="2" type="ORF">DSM101010T_27370</name>
</gene>
<keyword evidence="1" id="KW-1133">Transmembrane helix</keyword>
<dbReference type="EMBL" id="BLVO01000013">
    <property type="protein sequence ID" value="GFM34372.1"/>
    <property type="molecule type" value="Genomic_DNA"/>
</dbReference>
<reference evidence="2 3" key="1">
    <citation type="submission" date="2020-05" db="EMBL/GenBank/DDBJ databases">
        <title>Draft genome sequence of Desulfovibrio sp. strain HN2T.</title>
        <authorList>
            <person name="Ueno A."/>
            <person name="Tamazawa S."/>
            <person name="Tamamura S."/>
            <person name="Murakami T."/>
            <person name="Kiyama T."/>
            <person name="Inomata H."/>
            <person name="Amano Y."/>
            <person name="Miyakawa K."/>
            <person name="Tamaki H."/>
            <person name="Naganuma T."/>
            <person name="Kaneko K."/>
        </authorList>
    </citation>
    <scope>NUCLEOTIDE SEQUENCE [LARGE SCALE GENOMIC DNA]</scope>
    <source>
        <strain evidence="2 3">HN2</strain>
    </source>
</reference>
<keyword evidence="3" id="KW-1185">Reference proteome</keyword>
<protein>
    <submittedName>
        <fullName evidence="2">Uncharacterized protein</fullName>
    </submittedName>
</protein>